<dbReference type="GO" id="GO:0043531">
    <property type="term" value="F:ADP binding"/>
    <property type="evidence" value="ECO:0007669"/>
    <property type="project" value="InterPro"/>
</dbReference>
<keyword evidence="8" id="KW-1185">Reference proteome</keyword>
<dbReference type="AlphaFoldDB" id="A0A1R3HFI8"/>
<dbReference type="PANTHER" id="PTHR36766:SF51">
    <property type="entry name" value="DISEASE RESISTANCE RPP13-LIKE PROTEIN 1"/>
    <property type="match status" value="1"/>
</dbReference>
<dbReference type="GO" id="GO:0005524">
    <property type="term" value="F:ATP binding"/>
    <property type="evidence" value="ECO:0007669"/>
    <property type="project" value="UniProtKB-KW"/>
</dbReference>
<comment type="caution">
    <text evidence="7">The sequence shown here is derived from an EMBL/GenBank/DDBJ whole genome shotgun (WGS) entry which is preliminary data.</text>
</comment>
<dbReference type="OrthoDB" id="688937at2759"/>
<dbReference type="EMBL" id="AWUE01020279">
    <property type="protein sequence ID" value="OMO69127.1"/>
    <property type="molecule type" value="Genomic_DNA"/>
</dbReference>
<dbReference type="Proteomes" id="UP000187203">
    <property type="component" value="Unassembled WGS sequence"/>
</dbReference>
<dbReference type="InterPro" id="IPR041118">
    <property type="entry name" value="Rx_N"/>
</dbReference>
<evidence type="ECO:0000256" key="1">
    <source>
        <dbReference type="ARBA" id="ARBA00022737"/>
    </source>
</evidence>
<evidence type="ECO:0000313" key="7">
    <source>
        <dbReference type="EMBL" id="OMO69127.1"/>
    </source>
</evidence>
<dbReference type="InterPro" id="IPR002182">
    <property type="entry name" value="NB-ARC"/>
</dbReference>
<dbReference type="Gene3D" id="1.20.5.4130">
    <property type="match status" value="1"/>
</dbReference>
<dbReference type="SUPFAM" id="SSF52540">
    <property type="entry name" value="P-loop containing nucleoside triphosphate hydrolases"/>
    <property type="match status" value="1"/>
</dbReference>
<feature type="domain" description="NB-ARC" evidence="5">
    <location>
        <begin position="119"/>
        <end position="186"/>
    </location>
</feature>
<dbReference type="GO" id="GO:0006952">
    <property type="term" value="P:defense response"/>
    <property type="evidence" value="ECO:0007669"/>
    <property type="project" value="UniProtKB-KW"/>
</dbReference>
<evidence type="ECO:0000313" key="8">
    <source>
        <dbReference type="Proteomes" id="UP000187203"/>
    </source>
</evidence>
<keyword evidence="2" id="KW-0547">Nucleotide-binding</keyword>
<evidence type="ECO:0000256" key="3">
    <source>
        <dbReference type="ARBA" id="ARBA00022821"/>
    </source>
</evidence>
<name>A0A1R3HFI8_9ROSI</name>
<keyword evidence="4" id="KW-0067">ATP-binding</keyword>
<dbReference type="Pfam" id="PF00931">
    <property type="entry name" value="NB-ARC"/>
    <property type="match status" value="1"/>
</dbReference>
<dbReference type="Pfam" id="PF18052">
    <property type="entry name" value="Rx_N"/>
    <property type="match status" value="1"/>
</dbReference>
<dbReference type="STRING" id="93759.A0A1R3HFI8"/>
<evidence type="ECO:0000259" key="5">
    <source>
        <dbReference type="Pfam" id="PF00931"/>
    </source>
</evidence>
<protein>
    <submittedName>
        <fullName evidence="7">NB-ARC domain-containing protein</fullName>
    </submittedName>
</protein>
<evidence type="ECO:0000256" key="4">
    <source>
        <dbReference type="ARBA" id="ARBA00022840"/>
    </source>
</evidence>
<keyword evidence="1" id="KW-0677">Repeat</keyword>
<evidence type="ECO:0000256" key="2">
    <source>
        <dbReference type="ARBA" id="ARBA00022741"/>
    </source>
</evidence>
<reference evidence="8" key="1">
    <citation type="submission" date="2013-09" db="EMBL/GenBank/DDBJ databases">
        <title>Corchorus olitorius genome sequencing.</title>
        <authorList>
            <person name="Alam M."/>
            <person name="Haque M.S."/>
            <person name="Islam M.S."/>
            <person name="Emdad E.M."/>
            <person name="Islam M.M."/>
            <person name="Ahmed B."/>
            <person name="Halim A."/>
            <person name="Hossen Q.M.M."/>
            <person name="Hossain M.Z."/>
            <person name="Ahmed R."/>
            <person name="Khan M.M."/>
            <person name="Islam R."/>
            <person name="Rashid M.M."/>
            <person name="Khan S.A."/>
            <person name="Rahman M.S."/>
            <person name="Alam M."/>
            <person name="Yahiya A.S."/>
            <person name="Khan M.S."/>
            <person name="Azam M.S."/>
            <person name="Haque T."/>
            <person name="Lashkar M.Z.H."/>
            <person name="Akhand A.I."/>
            <person name="Morshed G."/>
            <person name="Roy S."/>
            <person name="Uddin K.S."/>
            <person name="Rabeya T."/>
            <person name="Hossain A.S."/>
            <person name="Chowdhury A."/>
            <person name="Snigdha A.R."/>
            <person name="Mortoza M.S."/>
            <person name="Matin S.A."/>
            <person name="Hoque S.M.E."/>
            <person name="Islam M.K."/>
            <person name="Roy D.K."/>
            <person name="Haider R."/>
            <person name="Moosa M.M."/>
            <person name="Elias S.M."/>
            <person name="Hasan A.M."/>
            <person name="Jahan S."/>
            <person name="Shafiuddin M."/>
            <person name="Mahmood N."/>
            <person name="Shommy N.S."/>
        </authorList>
    </citation>
    <scope>NUCLEOTIDE SEQUENCE [LARGE SCALE GENOMIC DNA]</scope>
    <source>
        <strain evidence="8">cv. O-4</strain>
    </source>
</reference>
<dbReference type="PANTHER" id="PTHR36766">
    <property type="entry name" value="PLANT BROAD-SPECTRUM MILDEW RESISTANCE PROTEIN RPW8"/>
    <property type="match status" value="1"/>
</dbReference>
<dbReference type="InterPro" id="IPR027417">
    <property type="entry name" value="P-loop_NTPase"/>
</dbReference>
<feature type="domain" description="Disease resistance N-terminal" evidence="6">
    <location>
        <begin position="6"/>
        <end position="92"/>
    </location>
</feature>
<accession>A0A1R3HFI8</accession>
<evidence type="ECO:0000259" key="6">
    <source>
        <dbReference type="Pfam" id="PF18052"/>
    </source>
</evidence>
<proteinExistence type="predicted"/>
<organism evidence="7 8">
    <name type="scientific">Corchorus olitorius</name>
    <dbReference type="NCBI Taxonomy" id="93759"/>
    <lineage>
        <taxon>Eukaryota</taxon>
        <taxon>Viridiplantae</taxon>
        <taxon>Streptophyta</taxon>
        <taxon>Embryophyta</taxon>
        <taxon>Tracheophyta</taxon>
        <taxon>Spermatophyta</taxon>
        <taxon>Magnoliopsida</taxon>
        <taxon>eudicotyledons</taxon>
        <taxon>Gunneridae</taxon>
        <taxon>Pentapetalae</taxon>
        <taxon>rosids</taxon>
        <taxon>malvids</taxon>
        <taxon>Malvales</taxon>
        <taxon>Malvaceae</taxon>
        <taxon>Grewioideae</taxon>
        <taxon>Apeibeae</taxon>
        <taxon>Corchorus</taxon>
    </lineage>
</organism>
<keyword evidence="3" id="KW-0611">Plant defense</keyword>
<gene>
    <name evidence="7" type="ORF">COLO4_29245</name>
</gene>
<sequence length="233" mass="26368">MAEALVSTIIEQLVKIAAENAREEFRLLTGVKTEVKNLASNFKAIQCVLEDAEKKQLVNRSVGHWLERLKQVFYGMQDVIDEWQTALQKEDQVEGFYKKQPRRPESTSFVDVSKLHGRDVVKNHDGDWEPLRATFQQGMAGSKIVVTTRKESVATGLGSSASQVYHLNQLSDEVCWLILSQMAFVGDDDDELRKCLKMLEGKQQTSVKVYHLLQRLSVVCYEGKGVGMNGKIY</sequence>